<accession>Q7UXY8</accession>
<dbReference type="HOGENOM" id="CLU_056498_0_0_0"/>
<dbReference type="KEGG" id="rba:RB1005"/>
<sequence length="478" mass="53489">MRYGDIQTYSPYADTNGFPPKSFGFEKSIDGTIGPVGTSISSSICIICTRCRYDDIRSNCFACGIGAGKTRLSTMEQVGMPDFYQHDMITTIHDLRSAKLDNLESMLRESTRNHDIGLVLPVTASDMRAEPFDVIVRELAQADYIASIVVSLGVAPDQSDYDETCAKIAPLGDRAKVLWTDGPEVQGLYNELIESGIDVSVPGKGRSVWTAFGYLLDDPDIETFVLHDCDIVDYDRQLLTRLCLPMVHPGLDFEFCKAYYARVTDRMHGRVVRLLVAPLLRALMQCFPENQFVRFLGNFRYPLSGEFSLTRNLARTNRVASDWGLEVGTLADVYRNTSHKRVCQVDLARLYEHKHQTLAVDQPSSGLIKMALDILTTIYRTLASQGIVFGESTFVTLRASFLRIAQDCIRQYAADARVNSLKYDRHSEEMAIEAFAQCVTQAGEIFAADPSGNPSIPNWTRVRAAFPDFTSRLRETVK</sequence>
<dbReference type="eggNOG" id="COG1215">
    <property type="taxonomic scope" value="Bacteria"/>
</dbReference>
<dbReference type="STRING" id="243090.RB1005"/>
<reference evidence="1 2" key="1">
    <citation type="journal article" date="2003" name="Proc. Natl. Acad. Sci. U.S.A.">
        <title>Complete genome sequence of the marine planctomycete Pirellula sp. strain 1.</title>
        <authorList>
            <person name="Gloeckner F.O."/>
            <person name="Kube M."/>
            <person name="Bauer M."/>
            <person name="Teeling H."/>
            <person name="Lombardot T."/>
            <person name="Ludwig W."/>
            <person name="Gade D."/>
            <person name="Beck A."/>
            <person name="Borzym K."/>
            <person name="Heitmann K."/>
            <person name="Rabus R."/>
            <person name="Schlesner H."/>
            <person name="Amann R."/>
            <person name="Reinhardt R."/>
        </authorList>
    </citation>
    <scope>NUCLEOTIDE SEQUENCE [LARGE SCALE GENOMIC DNA]</scope>
    <source>
        <strain evidence="2">DSM 10527 / NCIMB 13988 / SH1</strain>
    </source>
</reference>
<protein>
    <recommendedName>
        <fullName evidence="3">Glucosyl-3-phosphoglycerate synthase</fullName>
    </recommendedName>
</protein>
<dbReference type="OrthoDB" id="9477at2"/>
<proteinExistence type="predicted"/>
<dbReference type="AlphaFoldDB" id="Q7UXY8"/>
<dbReference type="BRENDA" id="2.4.1.266">
    <property type="organism ID" value="9029"/>
</dbReference>
<dbReference type="CAZy" id="GT81">
    <property type="family name" value="Glycosyltransferase Family 81"/>
</dbReference>
<name>Q7UXY8_RHOBA</name>
<dbReference type="Gene3D" id="3.90.550.10">
    <property type="entry name" value="Spore Coat Polysaccharide Biosynthesis Protein SpsA, Chain A"/>
    <property type="match status" value="1"/>
</dbReference>
<dbReference type="EnsemblBacteria" id="CAD71863">
    <property type="protein sequence ID" value="CAD71863"/>
    <property type="gene ID" value="RB1005"/>
</dbReference>
<evidence type="ECO:0008006" key="3">
    <source>
        <dbReference type="Google" id="ProtNLM"/>
    </source>
</evidence>
<evidence type="ECO:0000313" key="2">
    <source>
        <dbReference type="Proteomes" id="UP000001025"/>
    </source>
</evidence>
<dbReference type="InterPro" id="IPR029044">
    <property type="entry name" value="Nucleotide-diphossugar_trans"/>
</dbReference>
<dbReference type="PATRIC" id="fig|243090.15.peg.470"/>
<dbReference type="EMBL" id="BX294134">
    <property type="protein sequence ID" value="CAD71863.1"/>
    <property type="molecule type" value="Genomic_DNA"/>
</dbReference>
<gene>
    <name evidence="1" type="ordered locus">RB1005</name>
</gene>
<organism evidence="1 2">
    <name type="scientific">Rhodopirellula baltica (strain DSM 10527 / NCIMB 13988 / SH1)</name>
    <dbReference type="NCBI Taxonomy" id="243090"/>
    <lineage>
        <taxon>Bacteria</taxon>
        <taxon>Pseudomonadati</taxon>
        <taxon>Planctomycetota</taxon>
        <taxon>Planctomycetia</taxon>
        <taxon>Pirellulales</taxon>
        <taxon>Pirellulaceae</taxon>
        <taxon>Rhodopirellula</taxon>
    </lineage>
</organism>
<dbReference type="Proteomes" id="UP000001025">
    <property type="component" value="Chromosome"/>
</dbReference>
<dbReference type="SUPFAM" id="SSF53448">
    <property type="entry name" value="Nucleotide-diphospho-sugar transferases"/>
    <property type="match status" value="1"/>
</dbReference>
<keyword evidence="2" id="KW-1185">Reference proteome</keyword>
<evidence type="ECO:0000313" key="1">
    <source>
        <dbReference type="EMBL" id="CAD71863.1"/>
    </source>
</evidence>
<dbReference type="InParanoid" id="Q7UXY8"/>